<comment type="function">
    <text evidence="2">Transfers an acetyl group from acetyl-CoA to L-homoserine, forming acetyl-L-homoserine.</text>
</comment>
<dbReference type="NCBIfam" id="NF001209">
    <property type="entry name" value="PRK00175.1"/>
    <property type="match status" value="1"/>
</dbReference>
<keyword evidence="5" id="KW-1185">Reference proteome</keyword>
<sequence length="379" mass="42005">MNDSEQAPLISDEGEVGFVEYQDFVSKEPFQFVSGGSIPELTLRYETYGHLSAAKDNAILICHALSGDHHCAGVHGIEERKQGWWNFMVGPGKPIDTTRYFVICSNVLGGCQGSTGPGSINPATGRPYNLDFPKLTVQDMVKAQSLLIDSFGIDRLHAVIGGSMGGMQTLQWAIDFPQRVGRYIALACGARHTAQAIAFNDTGRQAIISDPEWKGGNYDPQEGPAQGLAVARMMAHITYLSDVGMESKFGRKRRSGDQSREHFEVEFEVESYLRYQGASFVTRFDANTYLYLTKALDRFDLHSPESLDVTLQAVTAPGLVVGFTSDWLYPPQGNREVVEALLRLGKDATYAELAMDFGHDSFLLRAPQLYELMHRFLSR</sequence>
<feature type="binding site" evidence="2">
    <location>
        <position position="360"/>
    </location>
    <ligand>
        <name>substrate</name>
    </ligand>
</feature>
<dbReference type="EC" id="2.3.1.31" evidence="2"/>
<dbReference type="Proteomes" id="UP001243717">
    <property type="component" value="Unassembled WGS sequence"/>
</dbReference>
<dbReference type="InterPro" id="IPR000073">
    <property type="entry name" value="AB_hydrolase_1"/>
</dbReference>
<accession>A0ABU1APA6</accession>
<dbReference type="PIRSF" id="PIRSF000443">
    <property type="entry name" value="Homoser_Ac_trans"/>
    <property type="match status" value="1"/>
</dbReference>
<reference evidence="4 5" key="1">
    <citation type="submission" date="2023-04" db="EMBL/GenBank/DDBJ databases">
        <title>A novel bacteria isolated from coastal sediment.</title>
        <authorList>
            <person name="Liu X.-J."/>
            <person name="Du Z.-J."/>
        </authorList>
    </citation>
    <scope>NUCLEOTIDE SEQUENCE [LARGE SCALE GENOMIC DNA]</scope>
    <source>
        <strain evidence="4 5">SDUM461004</strain>
    </source>
</reference>
<comment type="subunit">
    <text evidence="2">Homodimer.</text>
</comment>
<evidence type="ECO:0000256" key="2">
    <source>
        <dbReference type="HAMAP-Rule" id="MF_00296"/>
    </source>
</evidence>
<comment type="subcellular location">
    <subcellularLocation>
        <location evidence="2">Cytoplasm</location>
    </subcellularLocation>
</comment>
<comment type="pathway">
    <text evidence="2">Amino-acid biosynthesis; L-methionine biosynthesis via de novo pathway; O-acetyl-L-homoserine from L-homoserine: step 1/1.</text>
</comment>
<evidence type="ECO:0000256" key="1">
    <source>
        <dbReference type="ARBA" id="ARBA00022679"/>
    </source>
</evidence>
<dbReference type="SUPFAM" id="SSF53474">
    <property type="entry name" value="alpha/beta-Hydrolases"/>
    <property type="match status" value="1"/>
</dbReference>
<dbReference type="Gene3D" id="3.40.50.1820">
    <property type="entry name" value="alpha/beta hydrolase"/>
    <property type="match status" value="1"/>
</dbReference>
<feature type="domain" description="AB hydrolase-1" evidence="3">
    <location>
        <begin position="58"/>
        <end position="362"/>
    </location>
</feature>
<proteinExistence type="inferred from homology"/>
<keyword evidence="2" id="KW-0963">Cytoplasm</keyword>
<organism evidence="4 5">
    <name type="scientific">Thalassobacterium sedimentorum</name>
    <dbReference type="NCBI Taxonomy" id="3041258"/>
    <lineage>
        <taxon>Bacteria</taxon>
        <taxon>Pseudomonadati</taxon>
        <taxon>Verrucomicrobiota</taxon>
        <taxon>Opitutia</taxon>
        <taxon>Puniceicoccales</taxon>
        <taxon>Coraliomargaritaceae</taxon>
        <taxon>Thalassobacterium</taxon>
    </lineage>
</organism>
<dbReference type="Pfam" id="PF00561">
    <property type="entry name" value="Abhydrolase_1"/>
    <property type="match status" value="1"/>
</dbReference>
<evidence type="ECO:0000259" key="3">
    <source>
        <dbReference type="Pfam" id="PF00561"/>
    </source>
</evidence>
<comment type="catalytic activity">
    <reaction evidence="2">
        <text>L-homoserine + acetyl-CoA = O-acetyl-L-homoserine + CoA</text>
        <dbReference type="Rhea" id="RHEA:13701"/>
        <dbReference type="ChEBI" id="CHEBI:57287"/>
        <dbReference type="ChEBI" id="CHEBI:57288"/>
        <dbReference type="ChEBI" id="CHEBI:57476"/>
        <dbReference type="ChEBI" id="CHEBI:57716"/>
        <dbReference type="EC" id="2.3.1.31"/>
    </reaction>
</comment>
<gene>
    <name evidence="2" type="primary">metXA</name>
    <name evidence="4" type="ORF">QEH59_13485</name>
</gene>
<name>A0ABU1APA6_9BACT</name>
<evidence type="ECO:0000313" key="5">
    <source>
        <dbReference type="Proteomes" id="UP001243717"/>
    </source>
</evidence>
<comment type="caution">
    <text evidence="2">Lacks conserved residue(s) required for the propagation of feature annotation.</text>
</comment>
<dbReference type="GO" id="GO:0004414">
    <property type="term" value="F:homoserine O-acetyltransferase activity"/>
    <property type="evidence" value="ECO:0007669"/>
    <property type="project" value="UniProtKB-EC"/>
</dbReference>
<protein>
    <recommendedName>
        <fullName evidence="2">Homoserine O-acetyltransferase</fullName>
        <shortName evidence="2">HAT</shortName>
        <ecNumber evidence="2">2.3.1.31</ecNumber>
    </recommendedName>
    <alternativeName>
        <fullName evidence="2">Homoserine transacetylase</fullName>
        <shortName evidence="2">HTA</shortName>
    </alternativeName>
</protein>
<dbReference type="PANTHER" id="PTHR32268">
    <property type="entry name" value="HOMOSERINE O-ACETYLTRANSFERASE"/>
    <property type="match status" value="1"/>
</dbReference>
<feature type="active site" description="Nucleophile" evidence="2">
    <location>
        <position position="163"/>
    </location>
</feature>
<feature type="active site" evidence="2">
    <location>
        <position position="326"/>
    </location>
</feature>
<feature type="binding site" evidence="2">
    <location>
        <position position="232"/>
    </location>
    <ligand>
        <name>substrate</name>
    </ligand>
</feature>
<keyword evidence="2" id="KW-0028">Amino-acid biosynthesis</keyword>
<dbReference type="PANTHER" id="PTHR32268:SF11">
    <property type="entry name" value="HOMOSERINE O-ACETYLTRANSFERASE"/>
    <property type="match status" value="1"/>
</dbReference>
<dbReference type="InterPro" id="IPR008220">
    <property type="entry name" value="HAT_MetX-like"/>
</dbReference>
<dbReference type="HAMAP" id="MF_00296">
    <property type="entry name" value="MetX_acyltransf"/>
    <property type="match status" value="1"/>
</dbReference>
<dbReference type="RefSeq" id="WP_308985896.1">
    <property type="nucleotide sequence ID" value="NZ_JARXIC010000024.1"/>
</dbReference>
<dbReference type="InterPro" id="IPR029058">
    <property type="entry name" value="AB_hydrolase_fold"/>
</dbReference>
<evidence type="ECO:0000313" key="4">
    <source>
        <dbReference type="EMBL" id="MDQ8195443.1"/>
    </source>
</evidence>
<dbReference type="EMBL" id="JARXIC010000024">
    <property type="protein sequence ID" value="MDQ8195443.1"/>
    <property type="molecule type" value="Genomic_DNA"/>
</dbReference>
<dbReference type="Gene3D" id="1.10.1740.110">
    <property type="match status" value="1"/>
</dbReference>
<dbReference type="NCBIfam" id="TIGR01392">
    <property type="entry name" value="homoserO_Ac_trn"/>
    <property type="match status" value="1"/>
</dbReference>
<comment type="caution">
    <text evidence="4">The sequence shown here is derived from an EMBL/GenBank/DDBJ whole genome shotgun (WGS) entry which is preliminary data.</text>
</comment>
<comment type="similarity">
    <text evidence="2">Belongs to the AB hydrolase superfamily. MetX family.</text>
</comment>
<keyword evidence="1 2" id="KW-0808">Transferase</keyword>
<keyword evidence="2" id="KW-0486">Methionine biosynthesis</keyword>
<keyword evidence="2 4" id="KW-0012">Acyltransferase</keyword>
<feature type="active site" evidence="2">
    <location>
        <position position="359"/>
    </location>
</feature>